<evidence type="ECO:0000313" key="2">
    <source>
        <dbReference type="EMBL" id="MBB5326061.1"/>
    </source>
</evidence>
<keyword evidence="3" id="KW-1185">Reference proteome</keyword>
<proteinExistence type="predicted"/>
<dbReference type="Proteomes" id="UP000520011">
    <property type="component" value="Unassembled WGS sequence"/>
</dbReference>
<sequence length="106" mass="12512">MNFLRLFNFGRNRTMWNQLLRLTGCRNNRGMIWTILSFGLGMAATAAFNMRRQQTAQYALKRPIRRAMRSINGFMNRRMRRPSLATIEFSKEIAEKPNNMPTNNRP</sequence>
<evidence type="ECO:0000313" key="3">
    <source>
        <dbReference type="Proteomes" id="UP000520011"/>
    </source>
</evidence>
<keyword evidence="1" id="KW-0812">Transmembrane</keyword>
<accession>A0A7W8ISX1</accession>
<gene>
    <name evidence="2" type="ORF">HNQ34_003179</name>
</gene>
<protein>
    <submittedName>
        <fullName evidence="2">Uncharacterized protein</fullName>
    </submittedName>
</protein>
<dbReference type="AlphaFoldDB" id="A0A7W8ISX1"/>
<keyword evidence="1" id="KW-1133">Transmembrane helix</keyword>
<evidence type="ECO:0000256" key="1">
    <source>
        <dbReference type="SAM" id="Phobius"/>
    </source>
</evidence>
<comment type="caution">
    <text evidence="2">The sequence shown here is derived from an EMBL/GenBank/DDBJ whole genome shotgun (WGS) entry which is preliminary data.</text>
</comment>
<name>A0A7W8ISX1_9BACL</name>
<keyword evidence="1" id="KW-0472">Membrane</keyword>
<reference evidence="2 3" key="1">
    <citation type="submission" date="2020-08" db="EMBL/GenBank/DDBJ databases">
        <title>Genomic Encyclopedia of Type Strains, Phase IV (KMG-IV): sequencing the most valuable type-strain genomes for metagenomic binning, comparative biology and taxonomic classification.</title>
        <authorList>
            <person name="Goeker M."/>
        </authorList>
    </citation>
    <scope>NUCLEOTIDE SEQUENCE [LARGE SCALE GENOMIC DNA]</scope>
    <source>
        <strain evidence="2 3">DSM 16325</strain>
    </source>
</reference>
<feature type="transmembrane region" description="Helical" evidence="1">
    <location>
        <begin position="30"/>
        <end position="48"/>
    </location>
</feature>
<dbReference type="EMBL" id="JACHEP010000027">
    <property type="protein sequence ID" value="MBB5326061.1"/>
    <property type="molecule type" value="Genomic_DNA"/>
</dbReference>
<dbReference type="RefSeq" id="WP_183256118.1">
    <property type="nucleotide sequence ID" value="NZ_JACHEP010000027.1"/>
</dbReference>
<organism evidence="2 3">
    <name type="scientific">Anoxybacteroides tepidamans</name>
    <dbReference type="NCBI Taxonomy" id="265948"/>
    <lineage>
        <taxon>Bacteria</taxon>
        <taxon>Bacillati</taxon>
        <taxon>Bacillota</taxon>
        <taxon>Bacilli</taxon>
        <taxon>Bacillales</taxon>
        <taxon>Anoxybacillaceae</taxon>
        <taxon>Anoxybacteroides</taxon>
    </lineage>
</organism>